<keyword evidence="2" id="KW-1185">Reference proteome</keyword>
<reference evidence="1 2" key="1">
    <citation type="submission" date="2016-09" db="EMBL/GenBank/DDBJ databases">
        <title>Genomic Taxonomy of the Vibrionaceae.</title>
        <authorList>
            <person name="Gonzalez-Castillo A."/>
            <person name="Gomez-Gil B."/>
            <person name="Enciso-Ibarra K."/>
        </authorList>
    </citation>
    <scope>NUCLEOTIDE SEQUENCE [LARGE SCALE GENOMIC DNA]</scope>
    <source>
        <strain evidence="1 2">CAIM 1731</strain>
    </source>
</reference>
<gene>
    <name evidence="1" type="ORF">BIY21_07385</name>
</gene>
<accession>A0ABX3FPA1</accession>
<dbReference type="EMBL" id="MJMI01000055">
    <property type="protein sequence ID" value="OLQ95034.1"/>
    <property type="molecule type" value="Genomic_DNA"/>
</dbReference>
<proteinExistence type="predicted"/>
<evidence type="ECO:0000313" key="2">
    <source>
        <dbReference type="Proteomes" id="UP000186206"/>
    </source>
</evidence>
<sequence>MDFNNFSWKLSDSRIHDEMRLMLSTFHCIQRCRTESMIKEAIMIMLSCVKPIYGKMIKAIWCRSINLEPTKKRDPK</sequence>
<evidence type="ECO:0000313" key="1">
    <source>
        <dbReference type="EMBL" id="OLQ95034.1"/>
    </source>
</evidence>
<comment type="caution">
    <text evidence="1">The sequence shown here is derived from an EMBL/GenBank/DDBJ whole genome shotgun (WGS) entry which is preliminary data.</text>
</comment>
<protein>
    <submittedName>
        <fullName evidence="1">Uncharacterized protein</fullName>
    </submittedName>
</protein>
<dbReference type="Proteomes" id="UP000186206">
    <property type="component" value="Unassembled WGS sequence"/>
</dbReference>
<organism evidence="1 2">
    <name type="scientific">Vibrio ponticus</name>
    <dbReference type="NCBI Taxonomy" id="265668"/>
    <lineage>
        <taxon>Bacteria</taxon>
        <taxon>Pseudomonadati</taxon>
        <taxon>Pseudomonadota</taxon>
        <taxon>Gammaproteobacteria</taxon>
        <taxon>Vibrionales</taxon>
        <taxon>Vibrionaceae</taxon>
        <taxon>Vibrio</taxon>
    </lineage>
</organism>
<name>A0ABX3FPA1_9VIBR</name>